<proteinExistence type="predicted"/>
<reference evidence="1" key="1">
    <citation type="submission" date="2022-07" db="EMBL/GenBank/DDBJ databases">
        <title>Genome Sequence of Lecanicillium saksenae.</title>
        <authorList>
            <person name="Buettner E."/>
        </authorList>
    </citation>
    <scope>NUCLEOTIDE SEQUENCE</scope>
    <source>
        <strain evidence="1">VT-O1</strain>
    </source>
</reference>
<protein>
    <submittedName>
        <fullName evidence="1">Uncharacterized protein</fullName>
    </submittedName>
</protein>
<dbReference type="Proteomes" id="UP001148737">
    <property type="component" value="Unassembled WGS sequence"/>
</dbReference>
<evidence type="ECO:0000313" key="2">
    <source>
        <dbReference type="Proteomes" id="UP001148737"/>
    </source>
</evidence>
<evidence type="ECO:0000313" key="1">
    <source>
        <dbReference type="EMBL" id="KAJ3497659.1"/>
    </source>
</evidence>
<name>A0ACC1R4N0_9HYPO</name>
<keyword evidence="2" id="KW-1185">Reference proteome</keyword>
<organism evidence="1 2">
    <name type="scientific">Lecanicillium saksenae</name>
    <dbReference type="NCBI Taxonomy" id="468837"/>
    <lineage>
        <taxon>Eukaryota</taxon>
        <taxon>Fungi</taxon>
        <taxon>Dikarya</taxon>
        <taxon>Ascomycota</taxon>
        <taxon>Pezizomycotina</taxon>
        <taxon>Sordariomycetes</taxon>
        <taxon>Hypocreomycetidae</taxon>
        <taxon>Hypocreales</taxon>
        <taxon>Cordycipitaceae</taxon>
        <taxon>Lecanicillium</taxon>
    </lineage>
</organism>
<comment type="caution">
    <text evidence="1">The sequence shown here is derived from an EMBL/GenBank/DDBJ whole genome shotgun (WGS) entry which is preliminary data.</text>
</comment>
<gene>
    <name evidence="1" type="ORF">NLG97_g1730</name>
</gene>
<sequence length="279" mass="28164">MHFQPLSVALTLSALASVGYGNECNPDNCANAVTGTRRGPAFSTTAKSDCSSFMTTTTTLAAVTKTTTVTITIVPGNAPAPTNPPPAKRDLKTVPYYATACSGTSRYSSACSCYGITAHTFTESPTVTVTATATVTQCPQPKTLCNGNCVDTSNDPNNCGRCGTTCPSGQCTNGACVTEGCTGSTCNNFSPCGPGGSCVCASITGGKGFCVNGATPCAGLADCGTSADCPLGSVCAVGSCCGRNVCIGQDYCGGFSSPNKRGWSELTVGEPMKWVNRLA</sequence>
<dbReference type="EMBL" id="JANAKD010000097">
    <property type="protein sequence ID" value="KAJ3497659.1"/>
    <property type="molecule type" value="Genomic_DNA"/>
</dbReference>
<accession>A0ACC1R4N0</accession>